<sequence>MKRSSEISDDLFTAMSNGLVAKREGRFEWNVLCHENLLSDDLLPFPL</sequence>
<organism evidence="1 2">
    <name type="scientific">Neisseria mucosa (strain ATCC 25996 / DSM 4631 / NCTC 10774 / M26)</name>
    <dbReference type="NCBI Taxonomy" id="546266"/>
    <lineage>
        <taxon>Bacteria</taxon>
        <taxon>Pseudomonadati</taxon>
        <taxon>Pseudomonadota</taxon>
        <taxon>Betaproteobacteria</taxon>
        <taxon>Neisseriales</taxon>
        <taxon>Neisseriaceae</taxon>
        <taxon>Neisseria</taxon>
    </lineage>
</organism>
<gene>
    <name evidence="1" type="ORF">NEIMUCOT_05168</name>
</gene>
<name>D2ZX20_NEIM2</name>
<dbReference type="STRING" id="546266.NEIMUCOT_05168"/>
<dbReference type="Proteomes" id="UP000003344">
    <property type="component" value="Unassembled WGS sequence"/>
</dbReference>
<proteinExistence type="predicted"/>
<dbReference type="AlphaFoldDB" id="D2ZX20"/>
<reference evidence="1 2" key="1">
    <citation type="submission" date="2009-10" db="EMBL/GenBank/DDBJ databases">
        <authorList>
            <person name="Weinstock G."/>
            <person name="Sodergren E."/>
            <person name="Clifton S."/>
            <person name="Fulton L."/>
            <person name="Fulton B."/>
            <person name="Courtney L."/>
            <person name="Fronick C."/>
            <person name="Harrison M."/>
            <person name="Strong C."/>
            <person name="Farmer C."/>
            <person name="Delahaunty K."/>
            <person name="Markovic C."/>
            <person name="Hall O."/>
            <person name="Minx P."/>
            <person name="Tomlinson C."/>
            <person name="Mitreva M."/>
            <person name="Nelson J."/>
            <person name="Hou S."/>
            <person name="Wollam A."/>
            <person name="Pepin K.H."/>
            <person name="Johnson M."/>
            <person name="Bhonagiri V."/>
            <person name="Nash W.E."/>
            <person name="Warren W."/>
            <person name="Chinwalla A."/>
            <person name="Mardis E.R."/>
            <person name="Wilson R.K."/>
        </authorList>
    </citation>
    <scope>NUCLEOTIDE SEQUENCE [LARGE SCALE GENOMIC DNA]</scope>
    <source>
        <strain evidence="2">ATCC 25996 / DSM 4631 / NCTC 10774 / M26</strain>
    </source>
</reference>
<accession>D2ZX20</accession>
<evidence type="ECO:0000313" key="2">
    <source>
        <dbReference type="Proteomes" id="UP000003344"/>
    </source>
</evidence>
<dbReference type="EMBL" id="ACDX02000008">
    <property type="protein sequence ID" value="EFC88496.1"/>
    <property type="molecule type" value="Genomic_DNA"/>
</dbReference>
<comment type="caution">
    <text evidence="1">The sequence shown here is derived from an EMBL/GenBank/DDBJ whole genome shotgun (WGS) entry which is preliminary data.</text>
</comment>
<protein>
    <submittedName>
        <fullName evidence="1">Uncharacterized protein</fullName>
    </submittedName>
</protein>
<evidence type="ECO:0000313" key="1">
    <source>
        <dbReference type="EMBL" id="EFC88496.1"/>
    </source>
</evidence>